<dbReference type="SMART" id="SM01130">
    <property type="entry name" value="DHDPS"/>
    <property type="match status" value="1"/>
</dbReference>
<feature type="binding site" evidence="11">
    <location>
        <position position="197"/>
    </location>
    <ligand>
        <name>aceneuramate</name>
        <dbReference type="ChEBI" id="CHEBI:173083"/>
    </ligand>
</feature>
<comment type="function">
    <text evidence="11">Catalyzes the reversible aldol cleavage of N-acetylneuraminic acid (sialic acid; Neu5Ac) to form pyruvate and N-acetylmannosamine (ManNAc) via a Schiff base intermediate.</text>
</comment>
<dbReference type="EMBL" id="LSDB01000060">
    <property type="protein sequence ID" value="KXB56301.1"/>
    <property type="molecule type" value="Genomic_DNA"/>
</dbReference>
<dbReference type="HAMAP" id="MF_01237">
    <property type="entry name" value="N_acetylneuram_lyase"/>
    <property type="match status" value="1"/>
</dbReference>
<evidence type="ECO:0000256" key="2">
    <source>
        <dbReference type="ARBA" id="ARBA00006324"/>
    </source>
</evidence>
<evidence type="ECO:0000256" key="5">
    <source>
        <dbReference type="ARBA" id="ARBA00022490"/>
    </source>
</evidence>
<accession>A0ABR5TKM1</accession>
<evidence type="ECO:0000313" key="12">
    <source>
        <dbReference type="EMBL" id="KXB56301.1"/>
    </source>
</evidence>
<keyword evidence="7 11" id="KW-0704">Schiff base</keyword>
<evidence type="ECO:0000256" key="3">
    <source>
        <dbReference type="ARBA" id="ARBA00011881"/>
    </source>
</evidence>
<evidence type="ECO:0000256" key="8">
    <source>
        <dbReference type="ARBA" id="ARBA00023277"/>
    </source>
</evidence>
<feature type="binding site" evidence="11">
    <location>
        <position position="54"/>
    </location>
    <ligand>
        <name>aceneuramate</name>
        <dbReference type="ChEBI" id="CHEBI:173083"/>
    </ligand>
</feature>
<dbReference type="EC" id="4.1.3.3" evidence="4 11"/>
<dbReference type="PANTHER" id="PTHR42849">
    <property type="entry name" value="N-ACETYLNEURAMINATE LYASE"/>
    <property type="match status" value="1"/>
</dbReference>
<evidence type="ECO:0000313" key="13">
    <source>
        <dbReference type="Proteomes" id="UP000070467"/>
    </source>
</evidence>
<dbReference type="PRINTS" id="PR00146">
    <property type="entry name" value="DHPICSNTHASE"/>
</dbReference>
<dbReference type="InterPro" id="IPR002220">
    <property type="entry name" value="DapA-like"/>
</dbReference>
<dbReference type="InterPro" id="IPR013785">
    <property type="entry name" value="Aldolase_TIM"/>
</dbReference>
<dbReference type="CDD" id="cd00954">
    <property type="entry name" value="NAL"/>
    <property type="match status" value="1"/>
</dbReference>
<keyword evidence="8 11" id="KW-0119">Carbohydrate metabolism</keyword>
<feature type="binding site" evidence="11">
    <location>
        <position position="198"/>
    </location>
    <ligand>
        <name>aceneuramate</name>
        <dbReference type="ChEBI" id="CHEBI:173083"/>
    </ligand>
</feature>
<evidence type="ECO:0000256" key="9">
    <source>
        <dbReference type="ARBA" id="ARBA00039936"/>
    </source>
</evidence>
<feature type="binding site" evidence="11">
    <location>
        <position position="214"/>
    </location>
    <ligand>
        <name>aceneuramate</name>
        <dbReference type="ChEBI" id="CHEBI:173083"/>
    </ligand>
</feature>
<dbReference type="NCBIfam" id="TIGR00683">
    <property type="entry name" value="nanA"/>
    <property type="match status" value="1"/>
</dbReference>
<gene>
    <name evidence="11" type="primary">nanA</name>
    <name evidence="12" type="ORF">HMPREF1871_01121</name>
</gene>
<comment type="subunit">
    <text evidence="3 11">Homotetramer.</text>
</comment>
<dbReference type="PANTHER" id="PTHR42849:SF1">
    <property type="entry name" value="N-ACETYLNEURAMINATE LYASE"/>
    <property type="match status" value="1"/>
</dbReference>
<evidence type="ECO:0000256" key="6">
    <source>
        <dbReference type="ARBA" id="ARBA00023239"/>
    </source>
</evidence>
<protein>
    <recommendedName>
        <fullName evidence="9 11">N-acetylneuraminate lyase</fullName>
        <shortName evidence="11">NAL</shortName>
        <shortName evidence="11">Neu5Ac lyase</shortName>
        <ecNumber evidence="4 11">4.1.3.3</ecNumber>
    </recommendedName>
    <alternativeName>
        <fullName evidence="11">N-acetylneuraminate pyruvate-lyase</fullName>
    </alternativeName>
    <alternativeName>
        <fullName evidence="11">N-acetylneuraminic acid aldolase</fullName>
    </alternativeName>
    <alternativeName>
        <fullName evidence="11">Sialate lyase</fullName>
    </alternativeName>
    <alternativeName>
        <fullName evidence="11">Sialic acid aldolase</fullName>
    </alternativeName>
    <alternativeName>
        <fullName evidence="11">Sialic acid lyase</fullName>
    </alternativeName>
</protein>
<sequence>MLNSGGIMKDLKGIYSALVAPFDKEGNLIEEGLREIVKYNIEVNKVDGLYVNGSSGENFLIDTETKKRIFKITKEVAKDKINLIAQVGSLDLFEACELGKYATKLGYDSLSAVTPFYYPFSFEEIKEYYKTIIKETNNNMIIYYIPVLTGVKISMDEFSELLSDEKIIGVKYTAADFYQLERFRKRFPDTLIFSGFDEMLVQAGISGVDGAIGSTYNIQGSLAKEIFTLAKKGEVEKAYNLQHKANDVIEKILQLGLYQTIKEILKIKGLNAGYCKKPMRQFDENKLDELKKLVKDYNL</sequence>
<keyword evidence="13" id="KW-1185">Reference proteome</keyword>
<feature type="binding site" evidence="11">
    <location>
        <position position="55"/>
    </location>
    <ligand>
        <name>aceneuramate</name>
        <dbReference type="ChEBI" id="CHEBI:173083"/>
    </ligand>
</feature>
<dbReference type="Proteomes" id="UP000070467">
    <property type="component" value="Unassembled WGS sequence"/>
</dbReference>
<evidence type="ECO:0000256" key="4">
    <source>
        <dbReference type="ARBA" id="ARBA00012911"/>
    </source>
</evidence>
<organism evidence="12 13">
    <name type="scientific">Gemelliphila asaccharolytica</name>
    <dbReference type="NCBI Taxonomy" id="502393"/>
    <lineage>
        <taxon>Bacteria</taxon>
        <taxon>Bacillati</taxon>
        <taxon>Bacillota</taxon>
        <taxon>Bacilli</taxon>
        <taxon>Bacillales</taxon>
        <taxon>Gemellaceae</taxon>
        <taxon>Gemelliphila</taxon>
    </lineage>
</organism>
<proteinExistence type="inferred from homology"/>
<evidence type="ECO:0000256" key="11">
    <source>
        <dbReference type="HAMAP-Rule" id="MF_01237"/>
    </source>
</evidence>
<evidence type="ECO:0000256" key="1">
    <source>
        <dbReference type="ARBA" id="ARBA00004496"/>
    </source>
</evidence>
<feature type="active site" description="Proton donor" evidence="11">
    <location>
        <position position="143"/>
    </location>
</feature>
<dbReference type="NCBIfam" id="NF003164">
    <property type="entry name" value="PRK04147.1"/>
    <property type="match status" value="1"/>
</dbReference>
<comment type="similarity">
    <text evidence="2 11">Belongs to the DapA family. NanA subfamily.</text>
</comment>
<evidence type="ECO:0000256" key="7">
    <source>
        <dbReference type="ARBA" id="ARBA00023270"/>
    </source>
</evidence>
<dbReference type="InterPro" id="IPR005264">
    <property type="entry name" value="NanA"/>
</dbReference>
<feature type="binding site" evidence="11">
    <location>
        <position position="173"/>
    </location>
    <ligand>
        <name>aceneuramate</name>
        <dbReference type="ChEBI" id="CHEBI:173083"/>
    </ligand>
</feature>
<comment type="pathway">
    <text evidence="11">Amino-sugar metabolism; N-acetylneuraminate degradation; D-fructose 6-phosphate from N-acetylneuraminate: step 1/5.</text>
</comment>
<name>A0ABR5TKM1_9BACL</name>
<feature type="active site" description="Schiff-base intermediate with substrate" evidence="11">
    <location>
        <position position="171"/>
    </location>
</feature>
<dbReference type="PIRSF" id="PIRSF001365">
    <property type="entry name" value="DHDPS"/>
    <property type="match status" value="1"/>
</dbReference>
<evidence type="ECO:0000256" key="10">
    <source>
        <dbReference type="ARBA" id="ARBA00044906"/>
    </source>
</evidence>
<comment type="subcellular location">
    <subcellularLocation>
        <location evidence="1 11">Cytoplasm</location>
    </subcellularLocation>
</comment>
<comment type="caution">
    <text evidence="12">The sequence shown here is derived from an EMBL/GenBank/DDBJ whole genome shotgun (WGS) entry which is preliminary data.</text>
</comment>
<feature type="binding site" evidence="11">
    <location>
        <position position="195"/>
    </location>
    <ligand>
        <name>aceneuramate</name>
        <dbReference type="ChEBI" id="CHEBI:173083"/>
    </ligand>
</feature>
<reference evidence="12 13" key="1">
    <citation type="submission" date="2016-01" db="EMBL/GenBank/DDBJ databases">
        <authorList>
            <person name="Mitreva M."/>
            <person name="Pepin K.H."/>
            <person name="Mihindukulasuriya K.A."/>
            <person name="Fulton R."/>
            <person name="Fronick C."/>
            <person name="O'Laughlin M."/>
            <person name="Miner T."/>
            <person name="Herter B."/>
            <person name="Rosa B.A."/>
            <person name="Cordes M."/>
            <person name="Tomlinson C."/>
            <person name="Wollam A."/>
            <person name="Palsikar V.B."/>
            <person name="Mardis E.R."/>
            <person name="Wilson R.K."/>
        </authorList>
    </citation>
    <scope>NUCLEOTIDE SEQUENCE [LARGE SCALE GENOMIC DNA]</scope>
    <source>
        <strain evidence="12 13">KA00071</strain>
    </source>
</reference>
<comment type="catalytic activity">
    <reaction evidence="10 11">
        <text>aceneuramate = aldehydo-N-acetyl-D-mannosamine + pyruvate</text>
        <dbReference type="Rhea" id="RHEA:23296"/>
        <dbReference type="ChEBI" id="CHEBI:15361"/>
        <dbReference type="ChEBI" id="CHEBI:17122"/>
        <dbReference type="ChEBI" id="CHEBI:173083"/>
        <dbReference type="EC" id="4.1.3.3"/>
    </reaction>
</comment>
<dbReference type="SUPFAM" id="SSF51569">
    <property type="entry name" value="Aldolase"/>
    <property type="match status" value="1"/>
</dbReference>
<keyword evidence="6 11" id="KW-0456">Lyase</keyword>
<keyword evidence="5 11" id="KW-0963">Cytoplasm</keyword>
<dbReference type="Gene3D" id="3.20.20.70">
    <property type="entry name" value="Aldolase class I"/>
    <property type="match status" value="1"/>
</dbReference>
<dbReference type="Pfam" id="PF00701">
    <property type="entry name" value="DHDPS"/>
    <property type="match status" value="1"/>
</dbReference>
<dbReference type="GO" id="GO:0016829">
    <property type="term" value="F:lyase activity"/>
    <property type="evidence" value="ECO:0007669"/>
    <property type="project" value="UniProtKB-KW"/>
</dbReference>